<dbReference type="RefSeq" id="WP_167269425.1">
    <property type="nucleotide sequence ID" value="NZ_JAASQJ010000002.1"/>
</dbReference>
<evidence type="ECO:0000256" key="1">
    <source>
        <dbReference type="SAM" id="Phobius"/>
    </source>
</evidence>
<accession>A0ABX0UIB7</accession>
<dbReference type="EMBL" id="JAASQJ010000002">
    <property type="protein sequence ID" value="NIJ52758.1"/>
    <property type="molecule type" value="Genomic_DNA"/>
</dbReference>
<protein>
    <recommendedName>
        <fullName evidence="2">Bacterial Pleckstrin homology domain-containing protein</fullName>
    </recommendedName>
</protein>
<evidence type="ECO:0000313" key="4">
    <source>
        <dbReference type="Proteomes" id="UP001179181"/>
    </source>
</evidence>
<dbReference type="Pfam" id="PF10882">
    <property type="entry name" value="bPH_5"/>
    <property type="match status" value="1"/>
</dbReference>
<evidence type="ECO:0000259" key="2">
    <source>
        <dbReference type="Pfam" id="PF10882"/>
    </source>
</evidence>
<dbReference type="InterPro" id="IPR027783">
    <property type="entry name" value="Bacterial_PH-related"/>
</dbReference>
<feature type="transmembrane region" description="Helical" evidence="1">
    <location>
        <begin position="43"/>
        <end position="65"/>
    </location>
</feature>
<evidence type="ECO:0000313" key="3">
    <source>
        <dbReference type="EMBL" id="NIJ52758.1"/>
    </source>
</evidence>
<name>A0ABX0UIB7_9BACT</name>
<keyword evidence="1" id="KW-0472">Membrane</keyword>
<proteinExistence type="predicted"/>
<reference evidence="3 4" key="1">
    <citation type="submission" date="2020-03" db="EMBL/GenBank/DDBJ databases">
        <title>Genomic Encyclopedia of Type Strains, Phase IV (KMG-IV): sequencing the most valuable type-strain genomes for metagenomic binning, comparative biology and taxonomic classification.</title>
        <authorList>
            <person name="Goeker M."/>
        </authorList>
    </citation>
    <scope>NUCLEOTIDE SEQUENCE [LARGE SCALE GENOMIC DNA]</scope>
    <source>
        <strain evidence="3 4">DSM 102865</strain>
    </source>
</reference>
<keyword evidence="1" id="KW-1133">Transmembrane helix</keyword>
<organism evidence="3 4">
    <name type="scientific">Dyadobacter arcticus</name>
    <dbReference type="NCBI Taxonomy" id="1078754"/>
    <lineage>
        <taxon>Bacteria</taxon>
        <taxon>Pseudomonadati</taxon>
        <taxon>Bacteroidota</taxon>
        <taxon>Cytophagia</taxon>
        <taxon>Cytophagales</taxon>
        <taxon>Spirosomataceae</taxon>
        <taxon>Dyadobacter</taxon>
    </lineage>
</organism>
<keyword evidence="1" id="KW-0812">Transmembrane</keyword>
<feature type="domain" description="Bacterial Pleckstrin homology" evidence="2">
    <location>
        <begin position="62"/>
        <end position="160"/>
    </location>
</feature>
<sequence>MTYKASWDTLTKIVTVGVTILYLGILVNLFIFNGEPTNGSRYIIGAILFLTYFITYAFRPIDYVINPEKLIIRRPFDKVAIDFKQIASAEILDDERLKWTFRTFGVGGLFGFYGKFYNSRIGSMTWYATRRKRAVLIITTGGKNIIVTPDEAASFVNQFRTVMHNDSFGRWN</sequence>
<keyword evidence="4" id="KW-1185">Reference proteome</keyword>
<dbReference type="Proteomes" id="UP001179181">
    <property type="component" value="Unassembled WGS sequence"/>
</dbReference>
<feature type="transmembrane region" description="Helical" evidence="1">
    <location>
        <begin position="12"/>
        <end position="31"/>
    </location>
</feature>
<gene>
    <name evidence="3" type="ORF">FHS68_001928</name>
</gene>
<comment type="caution">
    <text evidence="3">The sequence shown here is derived from an EMBL/GenBank/DDBJ whole genome shotgun (WGS) entry which is preliminary data.</text>
</comment>